<accession>A0AAJ2N7X1</accession>
<dbReference type="Proteomes" id="UP000242008">
    <property type="component" value="Unassembled WGS sequence"/>
</dbReference>
<dbReference type="AlphaFoldDB" id="A0AAJ2N7X1"/>
<evidence type="ECO:0000313" key="1">
    <source>
        <dbReference type="EMBL" id="MDQ7174998.1"/>
    </source>
</evidence>
<sequence>MYTPNDIREMFKDYKWMTNELEGAMLIKADSTSIAQYGEESGQPKPQGLTTDKICNIILQKEKQDKKLIKWASKVKFIDDCEDLFTKDLDIFIYRKLKQNYSHTMIGVISGKDKTTISNRVTKIVEVMSNASKSSNSSNSSK</sequence>
<protein>
    <submittedName>
        <fullName evidence="2">Uncharacterized protein</fullName>
    </submittedName>
</protein>
<dbReference type="EMBL" id="PZCM01000010">
    <property type="protein sequence ID" value="PTG26598.1"/>
    <property type="molecule type" value="Genomic_DNA"/>
</dbReference>
<dbReference type="Proteomes" id="UP001240157">
    <property type="component" value="Unassembled WGS sequence"/>
</dbReference>
<dbReference type="EMBL" id="PZAO01000030">
    <property type="protein sequence ID" value="PTG68377.1"/>
    <property type="molecule type" value="Genomic_DNA"/>
</dbReference>
<gene>
    <name evidence="2" type="ORF">BU638_08460</name>
    <name evidence="3" type="ORF">BU676_10340</name>
    <name evidence="1" type="ORF">RCF65_03245</name>
</gene>
<evidence type="ECO:0000313" key="2">
    <source>
        <dbReference type="EMBL" id="PTG26598.1"/>
    </source>
</evidence>
<reference evidence="2" key="2">
    <citation type="submission" date="2018-03" db="EMBL/GenBank/DDBJ databases">
        <authorList>
            <person name="Naushad S."/>
        </authorList>
    </citation>
    <scope>NUCLEOTIDE SEQUENCE</scope>
    <source>
        <strain evidence="2">SNUC 105</strain>
        <strain evidence="3">SNUC 1363</strain>
    </source>
</reference>
<evidence type="ECO:0000313" key="4">
    <source>
        <dbReference type="Proteomes" id="UP000242008"/>
    </source>
</evidence>
<dbReference type="EMBL" id="JAVGJF010000011">
    <property type="protein sequence ID" value="MDQ7174998.1"/>
    <property type="molecule type" value="Genomic_DNA"/>
</dbReference>
<keyword evidence="4" id="KW-1185">Reference proteome</keyword>
<evidence type="ECO:0000313" key="6">
    <source>
        <dbReference type="Proteomes" id="UP001240157"/>
    </source>
</evidence>
<organism evidence="2 5">
    <name type="scientific">Staphylococcus chromogenes</name>
    <name type="common">Staphylococcus hyicus subsp. chromogenes</name>
    <dbReference type="NCBI Taxonomy" id="46126"/>
    <lineage>
        <taxon>Bacteria</taxon>
        <taxon>Bacillati</taxon>
        <taxon>Bacillota</taxon>
        <taxon>Bacilli</taxon>
        <taxon>Bacillales</taxon>
        <taxon>Staphylococcaceae</taxon>
        <taxon>Staphylococcus</taxon>
    </lineage>
</organism>
<comment type="caution">
    <text evidence="2">The sequence shown here is derived from an EMBL/GenBank/DDBJ whole genome shotgun (WGS) entry which is preliminary data.</text>
</comment>
<evidence type="ECO:0000313" key="5">
    <source>
        <dbReference type="Proteomes" id="UP000242144"/>
    </source>
</evidence>
<name>A0AAJ2N7X1_STACR</name>
<evidence type="ECO:0000313" key="3">
    <source>
        <dbReference type="EMBL" id="PTG68377.1"/>
    </source>
</evidence>
<dbReference type="Proteomes" id="UP000242144">
    <property type="component" value="Unassembled WGS sequence"/>
</dbReference>
<reference evidence="4 5" key="1">
    <citation type="journal article" date="2016" name="Front. Microbiol.">
        <title>Comprehensive Phylogenetic Analysis of Bovine Non-aureus Staphylococci Species Based on Whole-Genome Sequencing.</title>
        <authorList>
            <person name="Naushad S."/>
            <person name="Barkema H.W."/>
            <person name="Luby C."/>
            <person name="Condas L.A."/>
            <person name="Nobrega D.B."/>
            <person name="Carson D.A."/>
            <person name="De Buck J."/>
        </authorList>
    </citation>
    <scope>NUCLEOTIDE SEQUENCE [LARGE SCALE GENOMIC DNA]</scope>
    <source>
        <strain evidence="2 5">SNUC 105</strain>
        <strain evidence="3 4">SNUC 1363</strain>
    </source>
</reference>
<reference evidence="1 6" key="3">
    <citation type="submission" date="2023-08" db="EMBL/GenBank/DDBJ databases">
        <title>Whole genome sequencing of Staphylococcus chromogenes NNSch 2386.</title>
        <authorList>
            <person name="Kropotov V.S."/>
            <person name="Boriskina E.V."/>
            <person name="Gordinskaya N.A."/>
            <person name="Shkurkina I.S."/>
            <person name="Kryazhev D.V."/>
            <person name="Alekseeva A.E."/>
            <person name="Makhova M.A."/>
        </authorList>
    </citation>
    <scope>NUCLEOTIDE SEQUENCE [LARGE SCALE GENOMIC DNA]</scope>
    <source>
        <strain evidence="1 6">NNSch 2386</strain>
    </source>
</reference>
<dbReference type="RefSeq" id="WP_051604933.1">
    <property type="nucleotide sequence ID" value="NZ_CP133242.1"/>
</dbReference>
<proteinExistence type="predicted"/>